<dbReference type="EMBL" id="JBEDUW010000002">
    <property type="protein sequence ID" value="KAK9944655.1"/>
    <property type="molecule type" value="Genomic_DNA"/>
</dbReference>
<reference evidence="1 2" key="1">
    <citation type="journal article" date="2023" name="G3 (Bethesda)">
        <title>A chromosome-length genome assembly and annotation of blackberry (Rubus argutus, cv. 'Hillquist').</title>
        <authorList>
            <person name="Bruna T."/>
            <person name="Aryal R."/>
            <person name="Dudchenko O."/>
            <person name="Sargent D.J."/>
            <person name="Mead D."/>
            <person name="Buti M."/>
            <person name="Cavallini A."/>
            <person name="Hytonen T."/>
            <person name="Andres J."/>
            <person name="Pham M."/>
            <person name="Weisz D."/>
            <person name="Mascagni F."/>
            <person name="Usai G."/>
            <person name="Natali L."/>
            <person name="Bassil N."/>
            <person name="Fernandez G.E."/>
            <person name="Lomsadze A."/>
            <person name="Armour M."/>
            <person name="Olukolu B."/>
            <person name="Poorten T."/>
            <person name="Britton C."/>
            <person name="Davik J."/>
            <person name="Ashrafi H."/>
            <person name="Aiden E.L."/>
            <person name="Borodovsky M."/>
            <person name="Worthington M."/>
        </authorList>
    </citation>
    <scope>NUCLEOTIDE SEQUENCE [LARGE SCALE GENOMIC DNA]</scope>
    <source>
        <strain evidence="1">PI 553951</strain>
    </source>
</reference>
<name>A0AAW1Y9C5_RUBAR</name>
<gene>
    <name evidence="1" type="ORF">M0R45_010215</name>
</gene>
<proteinExistence type="predicted"/>
<evidence type="ECO:0000313" key="2">
    <source>
        <dbReference type="Proteomes" id="UP001457282"/>
    </source>
</evidence>
<dbReference type="Proteomes" id="UP001457282">
    <property type="component" value="Unassembled WGS sequence"/>
</dbReference>
<sequence length="162" mass="16954">MQKSKGYGCNGSVRDQKEEYLIVKAQAPYASKLAGAKSCFSIKWVVLLIAGPTCQTWFTVSAFPGTLTVAKILKVPLLNSALGVPVAKEMFPGTTELYDERLEVIDGVCAVLEVGDEGLGAEHLVPVGLMAQATQPPDLEGAATKATAEGGVGGVVGQWSRS</sequence>
<comment type="caution">
    <text evidence="1">The sequence shown here is derived from an EMBL/GenBank/DDBJ whole genome shotgun (WGS) entry which is preliminary data.</text>
</comment>
<dbReference type="AlphaFoldDB" id="A0AAW1Y9C5"/>
<accession>A0AAW1Y9C5</accession>
<protein>
    <submittedName>
        <fullName evidence="1">Uncharacterized protein</fullName>
    </submittedName>
</protein>
<organism evidence="1 2">
    <name type="scientific">Rubus argutus</name>
    <name type="common">Southern blackberry</name>
    <dbReference type="NCBI Taxonomy" id="59490"/>
    <lineage>
        <taxon>Eukaryota</taxon>
        <taxon>Viridiplantae</taxon>
        <taxon>Streptophyta</taxon>
        <taxon>Embryophyta</taxon>
        <taxon>Tracheophyta</taxon>
        <taxon>Spermatophyta</taxon>
        <taxon>Magnoliopsida</taxon>
        <taxon>eudicotyledons</taxon>
        <taxon>Gunneridae</taxon>
        <taxon>Pentapetalae</taxon>
        <taxon>rosids</taxon>
        <taxon>fabids</taxon>
        <taxon>Rosales</taxon>
        <taxon>Rosaceae</taxon>
        <taxon>Rosoideae</taxon>
        <taxon>Rosoideae incertae sedis</taxon>
        <taxon>Rubus</taxon>
    </lineage>
</organism>
<evidence type="ECO:0000313" key="1">
    <source>
        <dbReference type="EMBL" id="KAK9944655.1"/>
    </source>
</evidence>
<keyword evidence="2" id="KW-1185">Reference proteome</keyword>